<keyword evidence="11" id="KW-0482">Metalloprotease</keyword>
<organism evidence="16">
    <name type="scientific">Arion vulgaris</name>
    <dbReference type="NCBI Taxonomy" id="1028688"/>
    <lineage>
        <taxon>Eukaryota</taxon>
        <taxon>Metazoa</taxon>
        <taxon>Spiralia</taxon>
        <taxon>Lophotrochozoa</taxon>
        <taxon>Mollusca</taxon>
        <taxon>Gastropoda</taxon>
        <taxon>Heterobranchia</taxon>
        <taxon>Euthyneura</taxon>
        <taxon>Panpulmonata</taxon>
        <taxon>Eupulmonata</taxon>
        <taxon>Stylommatophora</taxon>
        <taxon>Helicina</taxon>
        <taxon>Arionoidea</taxon>
        <taxon>Arionidae</taxon>
        <taxon>Arion</taxon>
    </lineage>
</organism>
<comment type="catalytic activity">
    <reaction evidence="1">
        <text>Release of N-terminal glutamate (and to a lesser extent aspartate) from a peptide.</text>
        <dbReference type="EC" id="3.4.11.7"/>
    </reaction>
</comment>
<dbReference type="InterPro" id="IPR027268">
    <property type="entry name" value="Peptidase_M4/M1_CTD_sf"/>
</dbReference>
<dbReference type="FunFam" id="1.10.390.10:FF:000006">
    <property type="entry name" value="Puromycin-sensitive aminopeptidase"/>
    <property type="match status" value="1"/>
</dbReference>
<evidence type="ECO:0000256" key="13">
    <source>
        <dbReference type="PIRSR" id="PIRSR634016-3"/>
    </source>
</evidence>
<keyword evidence="5" id="KW-0031">Aminopeptidase</keyword>
<feature type="site" description="Transition state stabilizer" evidence="14">
    <location>
        <position position="133"/>
    </location>
</feature>
<evidence type="ECO:0000256" key="9">
    <source>
        <dbReference type="ARBA" id="ARBA00022833"/>
    </source>
</evidence>
<evidence type="ECO:0000256" key="8">
    <source>
        <dbReference type="ARBA" id="ARBA00022801"/>
    </source>
</evidence>
<feature type="binding site" evidence="13">
    <location>
        <position position="51"/>
    </location>
    <ligand>
        <name>Zn(2+)</name>
        <dbReference type="ChEBI" id="CHEBI:29105"/>
        <note>catalytic</note>
    </ligand>
</feature>
<evidence type="ECO:0000256" key="1">
    <source>
        <dbReference type="ARBA" id="ARBA00001703"/>
    </source>
</evidence>
<gene>
    <name evidence="16" type="primary">ORF90719</name>
</gene>
<dbReference type="GO" id="GO:0042277">
    <property type="term" value="F:peptide binding"/>
    <property type="evidence" value="ECO:0007669"/>
    <property type="project" value="TreeGrafter"/>
</dbReference>
<dbReference type="PANTHER" id="PTHR11533:SF276">
    <property type="entry name" value="GLUTAMYL AMINOPEPTIDASE"/>
    <property type="match status" value="1"/>
</dbReference>
<comment type="subunit">
    <text evidence="3">Homodimer; disulfide-linked.</text>
</comment>
<dbReference type="PANTHER" id="PTHR11533">
    <property type="entry name" value="PROTEASE M1 ZINC METALLOPROTEASE"/>
    <property type="match status" value="1"/>
</dbReference>
<feature type="domain" description="Peptidase M1 membrane alanine aminopeptidase" evidence="15">
    <location>
        <begin position="1"/>
        <end position="198"/>
    </location>
</feature>
<dbReference type="GO" id="GO:0070006">
    <property type="term" value="F:metalloaminopeptidase activity"/>
    <property type="evidence" value="ECO:0007669"/>
    <property type="project" value="TreeGrafter"/>
</dbReference>
<sequence length="252" mass="29757">DMIAIPDFFDGAMENWGLITYRDKNMLYEEGVSDVVEKEKVALIVSHELVHQWFGNLVTPNWWNDIWLNEGFATFLQFVGIDKLHPHWKVFDKFAVKVLQYALAIDDNIFSHAVYLPVEAPIEIDKNFDAITYERAGSIVRMMRHFLGQETFEKGLTNYLRKFSYQSVVHDDLWSVLTKQAHDDNMRHIYVKDIMDTWILQMNYPVVTVTCNHSINHQLHVTQARYLADPTEYNRNQYTPLFGYRWTIPLTF</sequence>
<dbReference type="GO" id="GO:0008270">
    <property type="term" value="F:zinc ion binding"/>
    <property type="evidence" value="ECO:0007669"/>
    <property type="project" value="InterPro"/>
</dbReference>
<dbReference type="Pfam" id="PF01433">
    <property type="entry name" value="Peptidase_M1"/>
    <property type="match status" value="1"/>
</dbReference>
<evidence type="ECO:0000256" key="5">
    <source>
        <dbReference type="ARBA" id="ARBA00022438"/>
    </source>
</evidence>
<evidence type="ECO:0000256" key="6">
    <source>
        <dbReference type="ARBA" id="ARBA00022670"/>
    </source>
</evidence>
<feature type="binding site" evidence="13">
    <location>
        <position position="47"/>
    </location>
    <ligand>
        <name>Zn(2+)</name>
        <dbReference type="ChEBI" id="CHEBI:29105"/>
        <note>catalytic</note>
    </ligand>
</feature>
<evidence type="ECO:0000256" key="3">
    <source>
        <dbReference type="ARBA" id="ARBA00011748"/>
    </source>
</evidence>
<evidence type="ECO:0000256" key="2">
    <source>
        <dbReference type="ARBA" id="ARBA00010136"/>
    </source>
</evidence>
<keyword evidence="9 13" id="KW-0862">Zinc</keyword>
<feature type="non-terminal residue" evidence="16">
    <location>
        <position position="252"/>
    </location>
</feature>
<dbReference type="InterPro" id="IPR001930">
    <property type="entry name" value="Peptidase_M1"/>
</dbReference>
<dbReference type="Gene3D" id="2.60.40.1910">
    <property type="match status" value="1"/>
</dbReference>
<keyword evidence="6" id="KW-0645">Protease</keyword>
<dbReference type="GO" id="GO:0005615">
    <property type="term" value="C:extracellular space"/>
    <property type="evidence" value="ECO:0007669"/>
    <property type="project" value="TreeGrafter"/>
</dbReference>
<dbReference type="MEROPS" id="M01.A12"/>
<protein>
    <recommendedName>
        <fullName evidence="4">glutamyl aminopeptidase</fullName>
        <ecNumber evidence="4">3.4.11.7</ecNumber>
    </recommendedName>
</protein>
<evidence type="ECO:0000256" key="14">
    <source>
        <dbReference type="PIRSR" id="PIRSR634016-4"/>
    </source>
</evidence>
<feature type="active site" description="Proton acceptor" evidence="12">
    <location>
        <position position="48"/>
    </location>
</feature>
<comment type="cofactor">
    <cofactor evidence="13">
        <name>Zn(2+)</name>
        <dbReference type="ChEBI" id="CHEBI:29105"/>
    </cofactor>
    <text evidence="13">Binds 1 zinc ion per subunit.</text>
</comment>
<evidence type="ECO:0000313" key="16">
    <source>
        <dbReference type="EMBL" id="CEK74358.1"/>
    </source>
</evidence>
<comment type="similarity">
    <text evidence="2">Belongs to the peptidase M1 family.</text>
</comment>
<dbReference type="CDD" id="cd09601">
    <property type="entry name" value="M1_APN-Q_like"/>
    <property type="match status" value="1"/>
</dbReference>
<dbReference type="PRINTS" id="PR00756">
    <property type="entry name" value="ALADIPTASE"/>
</dbReference>
<dbReference type="InterPro" id="IPR034016">
    <property type="entry name" value="M1_APN-typ"/>
</dbReference>
<dbReference type="GO" id="GO:0004230">
    <property type="term" value="F:glutamyl aminopeptidase activity"/>
    <property type="evidence" value="ECO:0007669"/>
    <property type="project" value="UniProtKB-EC"/>
</dbReference>
<keyword evidence="10" id="KW-0106">Calcium</keyword>
<name>A0A0B7A0H6_9EUPU</name>
<evidence type="ECO:0000256" key="10">
    <source>
        <dbReference type="ARBA" id="ARBA00022837"/>
    </source>
</evidence>
<keyword evidence="7 13" id="KW-0479">Metal-binding</keyword>
<dbReference type="SUPFAM" id="SSF55486">
    <property type="entry name" value="Metalloproteases ('zincins'), catalytic domain"/>
    <property type="match status" value="1"/>
</dbReference>
<evidence type="ECO:0000256" key="12">
    <source>
        <dbReference type="PIRSR" id="PIRSR634016-1"/>
    </source>
</evidence>
<reference evidence="16" key="1">
    <citation type="submission" date="2014-12" db="EMBL/GenBank/DDBJ databases">
        <title>Insight into the proteome of Arion vulgaris.</title>
        <authorList>
            <person name="Aradska J."/>
            <person name="Bulat T."/>
            <person name="Smidak R."/>
            <person name="Sarate P."/>
            <person name="Gangsoo J."/>
            <person name="Sialana F."/>
            <person name="Bilban M."/>
            <person name="Lubec G."/>
        </authorList>
    </citation>
    <scope>NUCLEOTIDE SEQUENCE</scope>
    <source>
        <tissue evidence="16">Skin</tissue>
    </source>
</reference>
<dbReference type="EMBL" id="HACG01027493">
    <property type="protein sequence ID" value="CEK74358.1"/>
    <property type="molecule type" value="Transcribed_RNA"/>
</dbReference>
<dbReference type="InterPro" id="IPR014782">
    <property type="entry name" value="Peptidase_M1_dom"/>
</dbReference>
<dbReference type="GO" id="GO:0006508">
    <property type="term" value="P:proteolysis"/>
    <property type="evidence" value="ECO:0007669"/>
    <property type="project" value="UniProtKB-KW"/>
</dbReference>
<dbReference type="AlphaFoldDB" id="A0A0B7A0H6"/>
<dbReference type="Gene3D" id="1.10.390.10">
    <property type="entry name" value="Neutral Protease Domain 2"/>
    <property type="match status" value="1"/>
</dbReference>
<accession>A0A0B7A0H6</accession>
<dbReference type="GO" id="GO:0016020">
    <property type="term" value="C:membrane"/>
    <property type="evidence" value="ECO:0007669"/>
    <property type="project" value="TreeGrafter"/>
</dbReference>
<dbReference type="EC" id="3.4.11.7" evidence="4"/>
<feature type="non-terminal residue" evidence="16">
    <location>
        <position position="1"/>
    </location>
</feature>
<evidence type="ECO:0000259" key="15">
    <source>
        <dbReference type="Pfam" id="PF01433"/>
    </source>
</evidence>
<keyword evidence="8" id="KW-0378">Hydrolase</keyword>
<proteinExistence type="inferred from homology"/>
<dbReference type="GO" id="GO:0043171">
    <property type="term" value="P:peptide catabolic process"/>
    <property type="evidence" value="ECO:0007669"/>
    <property type="project" value="TreeGrafter"/>
</dbReference>
<feature type="binding site" evidence="13">
    <location>
        <position position="70"/>
    </location>
    <ligand>
        <name>Zn(2+)</name>
        <dbReference type="ChEBI" id="CHEBI:29105"/>
        <note>catalytic</note>
    </ligand>
</feature>
<evidence type="ECO:0000256" key="7">
    <source>
        <dbReference type="ARBA" id="ARBA00022723"/>
    </source>
</evidence>
<evidence type="ECO:0000256" key="4">
    <source>
        <dbReference type="ARBA" id="ARBA00012567"/>
    </source>
</evidence>
<dbReference type="GO" id="GO:0005737">
    <property type="term" value="C:cytoplasm"/>
    <property type="evidence" value="ECO:0007669"/>
    <property type="project" value="TreeGrafter"/>
</dbReference>
<evidence type="ECO:0000256" key="11">
    <source>
        <dbReference type="ARBA" id="ARBA00023049"/>
    </source>
</evidence>
<dbReference type="InterPro" id="IPR050344">
    <property type="entry name" value="Peptidase_M1_aminopeptidases"/>
</dbReference>